<evidence type="ECO:0000313" key="1">
    <source>
        <dbReference type="EMBL" id="GGJ56259.1"/>
    </source>
</evidence>
<reference evidence="2" key="1">
    <citation type="journal article" date="2019" name="Int. J. Syst. Evol. Microbiol.">
        <title>The Global Catalogue of Microorganisms (GCM) 10K type strain sequencing project: providing services to taxonomists for standard genome sequencing and annotation.</title>
        <authorList>
            <consortium name="The Broad Institute Genomics Platform"/>
            <consortium name="The Broad Institute Genome Sequencing Center for Infectious Disease"/>
            <person name="Wu L."/>
            <person name="Ma J."/>
        </authorList>
    </citation>
    <scope>NUCLEOTIDE SEQUENCE [LARGE SCALE GENOMIC DNA]</scope>
    <source>
        <strain evidence="2">JCM 14370</strain>
    </source>
</reference>
<organism evidence="1 2">
    <name type="scientific">Deinococcus roseus</name>
    <dbReference type="NCBI Taxonomy" id="392414"/>
    <lineage>
        <taxon>Bacteria</taxon>
        <taxon>Thermotogati</taxon>
        <taxon>Deinococcota</taxon>
        <taxon>Deinococci</taxon>
        <taxon>Deinococcales</taxon>
        <taxon>Deinococcaceae</taxon>
        <taxon>Deinococcus</taxon>
    </lineage>
</organism>
<dbReference type="Proteomes" id="UP000632222">
    <property type="component" value="Unassembled WGS sequence"/>
</dbReference>
<accession>A0ABQ2DFL2</accession>
<name>A0ABQ2DFL2_9DEIO</name>
<gene>
    <name evidence="1" type="ORF">GCM10008938_48030</name>
</gene>
<sequence length="111" mass="12906">MLHFYAIADQHPEPDTLIDLRFLGFMSEREHQDLKGLWEAVEGTSLNLQEGLKVRLLLSQVKGLQEQLLGLYEHKPHLWEHSSYKHFEEVLRVALTEHCGMLVLPHEKKPG</sequence>
<dbReference type="EMBL" id="BMOD01000035">
    <property type="protein sequence ID" value="GGJ56259.1"/>
    <property type="molecule type" value="Genomic_DNA"/>
</dbReference>
<comment type="caution">
    <text evidence="1">The sequence shown here is derived from an EMBL/GenBank/DDBJ whole genome shotgun (WGS) entry which is preliminary data.</text>
</comment>
<proteinExistence type="predicted"/>
<protein>
    <submittedName>
        <fullName evidence="1">Uncharacterized protein</fullName>
    </submittedName>
</protein>
<keyword evidence="2" id="KW-1185">Reference proteome</keyword>
<dbReference type="RefSeq" id="WP_189008240.1">
    <property type="nucleotide sequence ID" value="NZ_BMOD01000035.1"/>
</dbReference>
<evidence type="ECO:0000313" key="2">
    <source>
        <dbReference type="Proteomes" id="UP000632222"/>
    </source>
</evidence>